<evidence type="ECO:0000313" key="4">
    <source>
        <dbReference type="Proteomes" id="UP001187859"/>
    </source>
</evidence>
<dbReference type="InterPro" id="IPR016185">
    <property type="entry name" value="PreATP-grasp_dom_sf"/>
</dbReference>
<dbReference type="Proteomes" id="UP001187859">
    <property type="component" value="Unassembled WGS sequence"/>
</dbReference>
<dbReference type="SMART" id="SM01209">
    <property type="entry name" value="GARS_A"/>
    <property type="match status" value="1"/>
</dbReference>
<protein>
    <submittedName>
        <fullName evidence="3">ATP-grasp domain-containing protein</fullName>
    </submittedName>
</protein>
<dbReference type="SUPFAM" id="SSF56059">
    <property type="entry name" value="Glutathione synthetase ATP-binding domain-like"/>
    <property type="match status" value="1"/>
</dbReference>
<dbReference type="GO" id="GO:0005829">
    <property type="term" value="C:cytosol"/>
    <property type="evidence" value="ECO:0007669"/>
    <property type="project" value="TreeGrafter"/>
</dbReference>
<evidence type="ECO:0000256" key="1">
    <source>
        <dbReference type="PROSITE-ProRule" id="PRU00409"/>
    </source>
</evidence>
<dbReference type="PROSITE" id="PS50975">
    <property type="entry name" value="ATP_GRASP"/>
    <property type="match status" value="1"/>
</dbReference>
<dbReference type="GO" id="GO:0005524">
    <property type="term" value="F:ATP binding"/>
    <property type="evidence" value="ECO:0007669"/>
    <property type="project" value="UniProtKB-UniRule"/>
</dbReference>
<dbReference type="InterPro" id="IPR003806">
    <property type="entry name" value="ATP-grasp_PylC-type"/>
</dbReference>
<evidence type="ECO:0000313" key="3">
    <source>
        <dbReference type="EMBL" id="MDV5391049.1"/>
    </source>
</evidence>
<comment type="caution">
    <text evidence="3">The sequence shown here is derived from an EMBL/GenBank/DDBJ whole genome shotgun (WGS) entry which is preliminary data.</text>
</comment>
<dbReference type="Gene3D" id="3.40.50.20">
    <property type="match status" value="1"/>
</dbReference>
<gene>
    <name evidence="3" type="ORF">QM089_12500</name>
</gene>
<name>A0AAE4Q053_9GAMM</name>
<sequence>MTKNLLIVGAGVEACEGIRIAKEMGLKLVIADGNPSAPGLTMADWPIIASTYDGQAILAEVKKLQTQGVNIDGAIAMCADVPLSVAIVSNDLGLPGLSLESAFWVSDKLAMKKRLQAEGIPIPRFADVSDKSILLSQANQIGFPLIIKPVDSRGARGVQLIEMASELDSAWELAARESPTSRVMLEEYLEGPQFSTETLVDRGRYYTLGFADRNYEWLPRTKPFIIENGGDAPTGVSANIKAEVIATVERAAAALGINQGVAKGDMVYTAQGAKVIEIAGRLSGGFFSTTQIPLATGVNFIEKAIKLALGEPLTTEEVTAKYQRAVAIRYLDLAPGRVRHIYGVSQANQAIGVEMLTLFIAPGSVIYPLVNHTQRAGFTIASADNKTDAIARAEAALALIHIEYEDEPV</sequence>
<dbReference type="PANTHER" id="PTHR11609:SF5">
    <property type="entry name" value="PHOSPHORIBOSYLAMINOIMIDAZOLE CARBOXYLASE"/>
    <property type="match status" value="1"/>
</dbReference>
<organism evidence="3 4">
    <name type="scientific">Shewanella xiamenensis</name>
    <dbReference type="NCBI Taxonomy" id="332186"/>
    <lineage>
        <taxon>Bacteria</taxon>
        <taxon>Pseudomonadati</taxon>
        <taxon>Pseudomonadota</taxon>
        <taxon>Gammaproteobacteria</taxon>
        <taxon>Alteromonadales</taxon>
        <taxon>Shewanellaceae</taxon>
        <taxon>Shewanella</taxon>
    </lineage>
</organism>
<dbReference type="GO" id="GO:0003824">
    <property type="term" value="F:catalytic activity"/>
    <property type="evidence" value="ECO:0007669"/>
    <property type="project" value="UniProtKB-ARBA"/>
</dbReference>
<accession>A0AAE4Q053</accession>
<dbReference type="PANTHER" id="PTHR11609">
    <property type="entry name" value="PURINE BIOSYNTHESIS PROTEIN 6/7, PUR6/7"/>
    <property type="match status" value="1"/>
</dbReference>
<dbReference type="InterPro" id="IPR040570">
    <property type="entry name" value="LAL_C2"/>
</dbReference>
<evidence type="ECO:0000259" key="2">
    <source>
        <dbReference type="PROSITE" id="PS50975"/>
    </source>
</evidence>
<dbReference type="Pfam" id="PF02655">
    <property type="entry name" value="ATP-grasp_3"/>
    <property type="match status" value="1"/>
</dbReference>
<dbReference type="SUPFAM" id="SSF52440">
    <property type="entry name" value="PreATP-grasp domain"/>
    <property type="match status" value="1"/>
</dbReference>
<dbReference type="InterPro" id="IPR013815">
    <property type="entry name" value="ATP_grasp_subdomain_1"/>
</dbReference>
<feature type="domain" description="ATP-grasp" evidence="2">
    <location>
        <begin position="112"/>
        <end position="309"/>
    </location>
</feature>
<reference evidence="3" key="1">
    <citation type="submission" date="2023-05" db="EMBL/GenBank/DDBJ databases">
        <title>Colonisation of extended spectrum b-lactamase- and carbapenemase-producing bacteria on hospital surfaces from low- and middle-income countries.</title>
        <authorList>
            <person name="Nieto-Rosado M."/>
            <person name="Sands K."/>
            <person name="Iregbu K."/>
            <person name="Zahra R."/>
            <person name="Mazarati J.B."/>
            <person name="Mehtar S."/>
            <person name="Barnards-Group B."/>
            <person name="Walsh T.R."/>
        </authorList>
    </citation>
    <scope>NUCLEOTIDE SEQUENCE</scope>
    <source>
        <strain evidence="3">PP-E493</strain>
    </source>
</reference>
<proteinExistence type="predicted"/>
<dbReference type="GO" id="GO:0046872">
    <property type="term" value="F:metal ion binding"/>
    <property type="evidence" value="ECO:0007669"/>
    <property type="project" value="InterPro"/>
</dbReference>
<dbReference type="EMBL" id="JASGOQ010000001">
    <property type="protein sequence ID" value="MDV5391049.1"/>
    <property type="molecule type" value="Genomic_DNA"/>
</dbReference>
<dbReference type="Gene3D" id="3.30.470.20">
    <property type="entry name" value="ATP-grasp fold, B domain"/>
    <property type="match status" value="1"/>
</dbReference>
<dbReference type="Pfam" id="PF18603">
    <property type="entry name" value="LAL_C2"/>
    <property type="match status" value="1"/>
</dbReference>
<dbReference type="RefSeq" id="WP_037424857.1">
    <property type="nucleotide sequence ID" value="NZ_AP026732.1"/>
</dbReference>
<keyword evidence="1" id="KW-0547">Nucleotide-binding</keyword>
<dbReference type="InterPro" id="IPR011761">
    <property type="entry name" value="ATP-grasp"/>
</dbReference>
<dbReference type="AlphaFoldDB" id="A0AAE4Q053"/>
<dbReference type="Gene3D" id="3.30.1490.20">
    <property type="entry name" value="ATP-grasp fold, A domain"/>
    <property type="match status" value="1"/>
</dbReference>
<keyword evidence="1" id="KW-0067">ATP-binding</keyword>